<dbReference type="GO" id="GO:0035336">
    <property type="term" value="P:long-chain fatty-acyl-CoA metabolic process"/>
    <property type="evidence" value="ECO:0007669"/>
    <property type="project" value="TreeGrafter"/>
</dbReference>
<evidence type="ECO:0000256" key="2">
    <source>
        <dbReference type="ARBA" id="ARBA00022516"/>
    </source>
</evidence>
<keyword evidence="3 4" id="KW-0443">Lipid metabolism</keyword>
<evidence type="ECO:0000256" key="1">
    <source>
        <dbReference type="ARBA" id="ARBA00005928"/>
    </source>
</evidence>
<dbReference type="OrthoDB" id="429813at2759"/>
<accession>A0A7R8ZLJ3</accession>
<reference evidence="7" key="1">
    <citation type="submission" date="2020-11" db="EMBL/GenBank/DDBJ databases">
        <authorList>
            <person name="Tran Van P."/>
        </authorList>
    </citation>
    <scope>NUCLEOTIDE SEQUENCE</scope>
</reference>
<feature type="domain" description="Thioester reductase (TE)" evidence="6">
    <location>
        <begin position="15"/>
        <end position="226"/>
    </location>
</feature>
<keyword evidence="4" id="KW-0521">NADP</keyword>
<dbReference type="GO" id="GO:0102965">
    <property type="term" value="F:alcohol-forming long-chain fatty acyl-CoA reductase activity"/>
    <property type="evidence" value="ECO:0007669"/>
    <property type="project" value="UniProtKB-EC"/>
</dbReference>
<dbReference type="PANTHER" id="PTHR11011:SF116">
    <property type="entry name" value="FATTY ACYL-COA REDUCTASE CG5065-RELATED"/>
    <property type="match status" value="1"/>
</dbReference>
<dbReference type="Pfam" id="PF03015">
    <property type="entry name" value="Sterile"/>
    <property type="match status" value="1"/>
</dbReference>
<organism evidence="7">
    <name type="scientific">Cyprideis torosa</name>
    <dbReference type="NCBI Taxonomy" id="163714"/>
    <lineage>
        <taxon>Eukaryota</taxon>
        <taxon>Metazoa</taxon>
        <taxon>Ecdysozoa</taxon>
        <taxon>Arthropoda</taxon>
        <taxon>Crustacea</taxon>
        <taxon>Oligostraca</taxon>
        <taxon>Ostracoda</taxon>
        <taxon>Podocopa</taxon>
        <taxon>Podocopida</taxon>
        <taxon>Cytherocopina</taxon>
        <taxon>Cytheroidea</taxon>
        <taxon>Cytherideidae</taxon>
        <taxon>Cyprideis</taxon>
    </lineage>
</organism>
<dbReference type="PANTHER" id="PTHR11011">
    <property type="entry name" value="MALE STERILITY PROTEIN 2-RELATED"/>
    <property type="match status" value="1"/>
</dbReference>
<gene>
    <name evidence="7" type="ORF">CTOB1V02_LOCUS3946</name>
</gene>
<dbReference type="AlphaFoldDB" id="A0A7R8ZLJ3"/>
<dbReference type="InterPro" id="IPR033640">
    <property type="entry name" value="FAR_C"/>
</dbReference>
<dbReference type="CDD" id="cd09071">
    <property type="entry name" value="FAR_C"/>
    <property type="match status" value="1"/>
</dbReference>
<dbReference type="EC" id="1.2.1.84" evidence="4"/>
<evidence type="ECO:0000259" key="5">
    <source>
        <dbReference type="Pfam" id="PF03015"/>
    </source>
</evidence>
<dbReference type="CDD" id="cd05236">
    <property type="entry name" value="FAR-N_SDR_e"/>
    <property type="match status" value="1"/>
</dbReference>
<evidence type="ECO:0000259" key="6">
    <source>
        <dbReference type="Pfam" id="PF07993"/>
    </source>
</evidence>
<dbReference type="Pfam" id="PF07993">
    <property type="entry name" value="NAD_binding_4"/>
    <property type="match status" value="1"/>
</dbReference>
<sequence>MKVMIFEGIRKSYPERLNLVMPIAGDIGEKGLGISPEDEAKLTAEVSIIFHVAATVKFEAPMKESIQFNVLGTQRVLDLARKMSQLAAVVHVSTAYCNCQMKEIFEYVYPAPIDVLEIVRATEWMDEKMLNALTPHLIGERPNTYTYTKALAENLIHSYYTDLPVAIVRPSIVVGSHQEPFPGWSDSLNGPAGLMVVSGRGILRSFYCDKTLIADFIPVDMVINCIVVAAWYSATRHPKLMIYNVSTGVLNPARWEDACDRFLYWTRKRPFRYIAWYPGLHLTTNRVEHCLISFFTQILPSALMDIILKCLCRKDFFMKYQNRIAAGARSLEYFSTKEWKFHTENVPMVISQMHPEDRKNFDFDVTHIDWERTAEWCMNGAKKYILREEETRGEIWRQTDRDLKKGNQTGDRELKKGNQTGDRELKKGYQIGDRDLKKGNQTGDRELKKGNQTGDRELKKGNQTGDRELKKKLKKGYQIGDRELKKGNQTGDRELKKGYQIGDRELKKEYQTDASYRVQRIRVLKCLADIVHLCSLVFFIMTLVRYRSRISNVLNAVLRLLRLVRAWLRKA</sequence>
<protein>
    <recommendedName>
        <fullName evidence="4">Fatty acyl-CoA reductase</fullName>
        <ecNumber evidence="4">1.2.1.84</ecNumber>
    </recommendedName>
</protein>
<proteinExistence type="inferred from homology"/>
<comment type="similarity">
    <text evidence="1 4">Belongs to the fatty acyl-CoA reductase family.</text>
</comment>
<keyword evidence="2 4" id="KW-0444">Lipid biosynthesis</keyword>
<evidence type="ECO:0000313" key="7">
    <source>
        <dbReference type="EMBL" id="CAD7226020.1"/>
    </source>
</evidence>
<evidence type="ECO:0000256" key="4">
    <source>
        <dbReference type="RuleBase" id="RU363097"/>
    </source>
</evidence>
<dbReference type="InterPro" id="IPR013120">
    <property type="entry name" value="FAR_NAD-bd"/>
</dbReference>
<dbReference type="GO" id="GO:0005777">
    <property type="term" value="C:peroxisome"/>
    <property type="evidence" value="ECO:0007669"/>
    <property type="project" value="TreeGrafter"/>
</dbReference>
<comment type="catalytic activity">
    <reaction evidence="4">
        <text>a long-chain fatty acyl-CoA + 2 NADPH + 2 H(+) = a long-chain primary fatty alcohol + 2 NADP(+) + CoA</text>
        <dbReference type="Rhea" id="RHEA:52716"/>
        <dbReference type="ChEBI" id="CHEBI:15378"/>
        <dbReference type="ChEBI" id="CHEBI:57287"/>
        <dbReference type="ChEBI" id="CHEBI:57783"/>
        <dbReference type="ChEBI" id="CHEBI:58349"/>
        <dbReference type="ChEBI" id="CHEBI:77396"/>
        <dbReference type="ChEBI" id="CHEBI:83139"/>
        <dbReference type="EC" id="1.2.1.84"/>
    </reaction>
</comment>
<comment type="function">
    <text evidence="4">Catalyzes the reduction of fatty acyl-CoA to fatty alcohols.</text>
</comment>
<dbReference type="EMBL" id="OB660723">
    <property type="protein sequence ID" value="CAD7226020.1"/>
    <property type="molecule type" value="Genomic_DNA"/>
</dbReference>
<dbReference type="InterPro" id="IPR036291">
    <property type="entry name" value="NAD(P)-bd_dom_sf"/>
</dbReference>
<dbReference type="InterPro" id="IPR026055">
    <property type="entry name" value="FAR"/>
</dbReference>
<keyword evidence="4" id="KW-0560">Oxidoreductase</keyword>
<dbReference type="SUPFAM" id="SSF51735">
    <property type="entry name" value="NAD(P)-binding Rossmann-fold domains"/>
    <property type="match status" value="1"/>
</dbReference>
<feature type="domain" description="Fatty acyl-CoA reductase C-terminal" evidence="5">
    <location>
        <begin position="297"/>
        <end position="388"/>
    </location>
</feature>
<dbReference type="Gene3D" id="3.40.50.720">
    <property type="entry name" value="NAD(P)-binding Rossmann-like Domain"/>
    <property type="match status" value="1"/>
</dbReference>
<evidence type="ECO:0000256" key="3">
    <source>
        <dbReference type="ARBA" id="ARBA00023098"/>
    </source>
</evidence>
<dbReference type="GO" id="GO:0080019">
    <property type="term" value="F:alcohol-forming very long-chain fatty acyl-CoA reductase activity"/>
    <property type="evidence" value="ECO:0007669"/>
    <property type="project" value="InterPro"/>
</dbReference>
<name>A0A7R8ZLJ3_9CRUS</name>